<name>A0ABV6ABG3_9PSEU</name>
<keyword evidence="6 7" id="KW-0067">ATP-binding</keyword>
<accession>A0ABV6ABG3</accession>
<feature type="compositionally biased region" description="Basic and acidic residues" evidence="8">
    <location>
        <begin position="678"/>
        <end position="690"/>
    </location>
</feature>
<feature type="compositionally biased region" description="Pro residues" evidence="8">
    <location>
        <begin position="306"/>
        <end position="329"/>
    </location>
</feature>
<evidence type="ECO:0000256" key="3">
    <source>
        <dbReference type="ARBA" id="ARBA00022679"/>
    </source>
</evidence>
<dbReference type="SUPFAM" id="SSF56112">
    <property type="entry name" value="Protein kinase-like (PK-like)"/>
    <property type="match status" value="1"/>
</dbReference>
<evidence type="ECO:0000256" key="8">
    <source>
        <dbReference type="SAM" id="MobiDB-lite"/>
    </source>
</evidence>
<proteinExistence type="predicted"/>
<dbReference type="InterPro" id="IPR017441">
    <property type="entry name" value="Protein_kinase_ATP_BS"/>
</dbReference>
<dbReference type="PROSITE" id="PS00107">
    <property type="entry name" value="PROTEIN_KINASE_ATP"/>
    <property type="match status" value="1"/>
</dbReference>
<evidence type="ECO:0000259" key="10">
    <source>
        <dbReference type="PROSITE" id="PS50011"/>
    </source>
</evidence>
<dbReference type="GO" id="GO:0004674">
    <property type="term" value="F:protein serine/threonine kinase activity"/>
    <property type="evidence" value="ECO:0007669"/>
    <property type="project" value="UniProtKB-EC"/>
</dbReference>
<dbReference type="PROSITE" id="PS00108">
    <property type="entry name" value="PROTEIN_KINASE_ST"/>
    <property type="match status" value="1"/>
</dbReference>
<dbReference type="PANTHER" id="PTHR43289">
    <property type="entry name" value="MITOGEN-ACTIVATED PROTEIN KINASE KINASE KINASE 20-RELATED"/>
    <property type="match status" value="1"/>
</dbReference>
<dbReference type="Proteomes" id="UP001589693">
    <property type="component" value="Unassembled WGS sequence"/>
</dbReference>
<keyword evidence="12" id="KW-1185">Reference proteome</keyword>
<feature type="compositionally biased region" description="Low complexity" evidence="8">
    <location>
        <begin position="272"/>
        <end position="291"/>
    </location>
</feature>
<gene>
    <name evidence="11" type="ORF">ACFFQA_37045</name>
</gene>
<evidence type="ECO:0000256" key="5">
    <source>
        <dbReference type="ARBA" id="ARBA00022777"/>
    </source>
</evidence>
<feature type="transmembrane region" description="Helical" evidence="9">
    <location>
        <begin position="61"/>
        <end position="81"/>
    </location>
</feature>
<dbReference type="PANTHER" id="PTHR43289:SF6">
    <property type="entry name" value="SERINE_THREONINE-PROTEIN KINASE NEKL-3"/>
    <property type="match status" value="1"/>
</dbReference>
<feature type="compositionally biased region" description="Basic and acidic residues" evidence="8">
    <location>
        <begin position="230"/>
        <end position="249"/>
    </location>
</feature>
<dbReference type="Gene3D" id="1.10.510.10">
    <property type="entry name" value="Transferase(Phosphotransferase) domain 1"/>
    <property type="match status" value="1"/>
</dbReference>
<protein>
    <recommendedName>
        <fullName evidence="1">non-specific serine/threonine protein kinase</fullName>
        <ecNumber evidence="1">2.7.11.1</ecNumber>
    </recommendedName>
</protein>
<feature type="transmembrane region" description="Helical" evidence="9">
    <location>
        <begin position="167"/>
        <end position="184"/>
    </location>
</feature>
<organism evidence="11 12">
    <name type="scientific">Allokutzneria oryzae</name>
    <dbReference type="NCBI Taxonomy" id="1378989"/>
    <lineage>
        <taxon>Bacteria</taxon>
        <taxon>Bacillati</taxon>
        <taxon>Actinomycetota</taxon>
        <taxon>Actinomycetes</taxon>
        <taxon>Pseudonocardiales</taxon>
        <taxon>Pseudonocardiaceae</taxon>
        <taxon>Allokutzneria</taxon>
    </lineage>
</organism>
<keyword evidence="9" id="KW-0812">Transmembrane</keyword>
<dbReference type="InterPro" id="IPR008271">
    <property type="entry name" value="Ser/Thr_kinase_AS"/>
</dbReference>
<feature type="transmembrane region" description="Helical" evidence="9">
    <location>
        <begin position="136"/>
        <end position="155"/>
    </location>
</feature>
<evidence type="ECO:0000256" key="6">
    <source>
        <dbReference type="ARBA" id="ARBA00022840"/>
    </source>
</evidence>
<feature type="region of interest" description="Disordered" evidence="8">
    <location>
        <begin position="643"/>
        <end position="705"/>
    </location>
</feature>
<feature type="binding site" evidence="7">
    <location>
        <position position="418"/>
    </location>
    <ligand>
        <name>ATP</name>
        <dbReference type="ChEBI" id="CHEBI:30616"/>
    </ligand>
</feature>
<evidence type="ECO:0000256" key="9">
    <source>
        <dbReference type="SAM" id="Phobius"/>
    </source>
</evidence>
<dbReference type="SMART" id="SM00220">
    <property type="entry name" value="S_TKc"/>
    <property type="match status" value="1"/>
</dbReference>
<sequence>MGLLESVLGALHNVFGFNVCPGDWAWTLVAAGALFGFFPTAGAATIAIIRKFTGNRTTLGTLVPFALIAVVSTLVLPLLTLGGTANVIASMHAGYSRGLDSSRLDEGFCFVSTSQGELLGNNSVQTVLSDISWKSWIAWPALVGIPVLILVSVFMQGMLAFRKGARFPVWLFTGSFAALFFLTLSKKAGAMGFLWGGFLLAAIVGPILIWLIGGPGQRAIDRASDAARARREAAREDRSPELRSARPDAKSAPAEDGVDNKVDHRAIPPARPQQAPAPTRVEQQVQRNQQQHPPTRVDLQPVQHSPQPPYPGPGAGRPPMPPEGPPPGGPGKLANTPGPLPFALGGPPPSGPSGVPASMGMAAGAAAMAAAAGMAGSGKSEMPQAGGRFRRIRQLGEGGFGKVWLAMDTNLGRTVAIKLAHAPDAEAEERMLREARALASIRHPNCVRVYDLVNEGEGLAIVMEYIEGRSLSDVIKEDGLLDDVMAARLWVTMAGALGAAHTKGVLHRDMKPSNVIVDDSAIAHLIDFGIARKRGDSTLTAAGFMLGTPDFIAPEVAAGKSASPASDAWQLAATINYALSGQPPRGDQGDPASALLAAARGGGELHLPEGSAHRGMLAAALQPDPSRRPTLATIEREVGTWLNRGGFKQDGPVTTMIHKSQLGKAARPPQQTPGKSPLGEETKRVDDHRRPPLPGNRGPAPTRKF</sequence>
<evidence type="ECO:0000256" key="4">
    <source>
        <dbReference type="ARBA" id="ARBA00022741"/>
    </source>
</evidence>
<feature type="transmembrane region" description="Helical" evidence="9">
    <location>
        <begin position="190"/>
        <end position="212"/>
    </location>
</feature>
<dbReference type="Pfam" id="PF00069">
    <property type="entry name" value="Pkinase"/>
    <property type="match status" value="1"/>
</dbReference>
<reference evidence="11 12" key="1">
    <citation type="submission" date="2024-09" db="EMBL/GenBank/DDBJ databases">
        <authorList>
            <person name="Sun Q."/>
            <person name="Mori K."/>
        </authorList>
    </citation>
    <scope>NUCLEOTIDE SEQUENCE [LARGE SCALE GENOMIC DNA]</scope>
    <source>
        <strain evidence="11 12">TBRC 7907</strain>
    </source>
</reference>
<keyword evidence="9" id="KW-0472">Membrane</keyword>
<dbReference type="PROSITE" id="PS50011">
    <property type="entry name" value="PROTEIN_KINASE_DOM"/>
    <property type="match status" value="1"/>
</dbReference>
<evidence type="ECO:0000313" key="12">
    <source>
        <dbReference type="Proteomes" id="UP001589693"/>
    </source>
</evidence>
<keyword evidence="4 7" id="KW-0547">Nucleotide-binding</keyword>
<dbReference type="InterPro" id="IPR000719">
    <property type="entry name" value="Prot_kinase_dom"/>
</dbReference>
<keyword evidence="5 11" id="KW-0418">Kinase</keyword>
<comment type="caution">
    <text evidence="11">The sequence shown here is derived from an EMBL/GenBank/DDBJ whole genome shotgun (WGS) entry which is preliminary data.</text>
</comment>
<evidence type="ECO:0000256" key="1">
    <source>
        <dbReference type="ARBA" id="ARBA00012513"/>
    </source>
</evidence>
<dbReference type="EC" id="2.7.11.1" evidence="1"/>
<dbReference type="CDD" id="cd14014">
    <property type="entry name" value="STKc_PknB_like"/>
    <property type="match status" value="1"/>
</dbReference>
<evidence type="ECO:0000256" key="7">
    <source>
        <dbReference type="PROSITE-ProRule" id="PRU10141"/>
    </source>
</evidence>
<dbReference type="Gene3D" id="3.30.200.20">
    <property type="entry name" value="Phosphorylase Kinase, domain 1"/>
    <property type="match status" value="1"/>
</dbReference>
<feature type="region of interest" description="Disordered" evidence="8">
    <location>
        <begin position="230"/>
        <end position="355"/>
    </location>
</feature>
<dbReference type="EMBL" id="JBHLZU010000036">
    <property type="protein sequence ID" value="MFB9909574.1"/>
    <property type="molecule type" value="Genomic_DNA"/>
</dbReference>
<keyword evidence="9" id="KW-1133">Transmembrane helix</keyword>
<feature type="domain" description="Protein kinase" evidence="10">
    <location>
        <begin position="389"/>
        <end position="642"/>
    </location>
</feature>
<dbReference type="InterPro" id="IPR011009">
    <property type="entry name" value="Kinase-like_dom_sf"/>
</dbReference>
<evidence type="ECO:0000313" key="11">
    <source>
        <dbReference type="EMBL" id="MFB9909574.1"/>
    </source>
</evidence>
<feature type="transmembrane region" description="Helical" evidence="9">
    <location>
        <begin position="26"/>
        <end position="49"/>
    </location>
</feature>
<dbReference type="RefSeq" id="WP_377862480.1">
    <property type="nucleotide sequence ID" value="NZ_JBHLZU010000036.1"/>
</dbReference>
<evidence type="ECO:0000256" key="2">
    <source>
        <dbReference type="ARBA" id="ARBA00022527"/>
    </source>
</evidence>
<keyword evidence="2" id="KW-0723">Serine/threonine-protein kinase</keyword>
<keyword evidence="3 11" id="KW-0808">Transferase</keyword>